<dbReference type="InterPro" id="IPR050661">
    <property type="entry name" value="BglG_antiterminators"/>
</dbReference>
<dbReference type="GO" id="GO:0006355">
    <property type="term" value="P:regulation of DNA-templated transcription"/>
    <property type="evidence" value="ECO:0007669"/>
    <property type="project" value="InterPro"/>
</dbReference>
<dbReference type="InterPro" id="IPR036390">
    <property type="entry name" value="WH_DNA-bd_sf"/>
</dbReference>
<keyword evidence="4" id="KW-0010">Activator</keyword>
<dbReference type="InterPro" id="IPR011608">
    <property type="entry name" value="PRD"/>
</dbReference>
<proteinExistence type="predicted"/>
<dbReference type="InterPro" id="IPR036634">
    <property type="entry name" value="PRD_sf"/>
</dbReference>
<dbReference type="PROSITE" id="PS51372">
    <property type="entry name" value="PRD_2"/>
    <property type="match status" value="2"/>
</dbReference>
<dbReference type="InterPro" id="IPR036388">
    <property type="entry name" value="WH-like_DNA-bd_sf"/>
</dbReference>
<dbReference type="InterPro" id="IPR036095">
    <property type="entry name" value="PTS_EIIB-like_sf"/>
</dbReference>
<feature type="domain" description="PRD" evidence="7">
    <location>
        <begin position="290"/>
        <end position="400"/>
    </location>
</feature>
<feature type="domain" description="PTS EIIB type-2" evidence="6">
    <location>
        <begin position="401"/>
        <end position="489"/>
    </location>
</feature>
<evidence type="ECO:0000256" key="2">
    <source>
        <dbReference type="ARBA" id="ARBA00022737"/>
    </source>
</evidence>
<keyword evidence="9" id="KW-1185">Reference proteome</keyword>
<keyword evidence="5" id="KW-0804">Transcription</keyword>
<dbReference type="Gene3D" id="1.10.10.10">
    <property type="entry name" value="Winged helix-like DNA-binding domain superfamily/Winged helix DNA-binding domain"/>
    <property type="match status" value="2"/>
</dbReference>
<feature type="domain" description="PRD" evidence="7">
    <location>
        <begin position="175"/>
        <end position="287"/>
    </location>
</feature>
<dbReference type="EMBL" id="FNPI01000012">
    <property type="protein sequence ID" value="SDZ41265.1"/>
    <property type="molecule type" value="Genomic_DNA"/>
</dbReference>
<keyword evidence="3" id="KW-0805">Transcription regulation</keyword>
<dbReference type="PANTHER" id="PTHR30185:SF18">
    <property type="entry name" value="TRANSCRIPTIONAL REGULATOR MTLR"/>
    <property type="match status" value="1"/>
</dbReference>
<evidence type="ECO:0000256" key="1">
    <source>
        <dbReference type="ARBA" id="ARBA00022679"/>
    </source>
</evidence>
<evidence type="ECO:0000256" key="4">
    <source>
        <dbReference type="ARBA" id="ARBA00023159"/>
    </source>
</evidence>
<evidence type="ECO:0000313" key="8">
    <source>
        <dbReference type="EMBL" id="SDZ41265.1"/>
    </source>
</evidence>
<dbReference type="AlphaFoldDB" id="A0A1H3SUR1"/>
<dbReference type="Gene3D" id="3.40.50.2300">
    <property type="match status" value="1"/>
</dbReference>
<keyword evidence="2" id="KW-0677">Repeat</keyword>
<dbReference type="Gene3D" id="1.10.1790.10">
    <property type="entry name" value="PRD domain"/>
    <property type="match status" value="2"/>
</dbReference>
<dbReference type="GO" id="GO:0008982">
    <property type="term" value="F:protein-N(PI)-phosphohistidine-sugar phosphotransferase activity"/>
    <property type="evidence" value="ECO:0007669"/>
    <property type="project" value="InterPro"/>
</dbReference>
<dbReference type="SUPFAM" id="SSF63520">
    <property type="entry name" value="PTS-regulatory domain, PRD"/>
    <property type="match status" value="2"/>
</dbReference>
<accession>A0A1H3SUR1</accession>
<evidence type="ECO:0000313" key="9">
    <source>
        <dbReference type="Proteomes" id="UP000198935"/>
    </source>
</evidence>
<dbReference type="GO" id="GO:0009401">
    <property type="term" value="P:phosphoenolpyruvate-dependent sugar phosphotransferase system"/>
    <property type="evidence" value="ECO:0007669"/>
    <property type="project" value="InterPro"/>
</dbReference>
<dbReference type="Proteomes" id="UP000198935">
    <property type="component" value="Unassembled WGS sequence"/>
</dbReference>
<gene>
    <name evidence="8" type="ORF">SAMN05421736_11224</name>
</gene>
<dbReference type="STRING" id="1503961.SAMN05421736_11224"/>
<dbReference type="CDD" id="cd05568">
    <property type="entry name" value="PTS_IIB_bgl_like"/>
    <property type="match status" value="1"/>
</dbReference>
<organism evidence="8 9">
    <name type="scientific">Evansella caseinilytica</name>
    <dbReference type="NCBI Taxonomy" id="1503961"/>
    <lineage>
        <taxon>Bacteria</taxon>
        <taxon>Bacillati</taxon>
        <taxon>Bacillota</taxon>
        <taxon>Bacilli</taxon>
        <taxon>Bacillales</taxon>
        <taxon>Bacillaceae</taxon>
        <taxon>Evansella</taxon>
    </lineage>
</organism>
<dbReference type="PANTHER" id="PTHR30185">
    <property type="entry name" value="CRYPTIC BETA-GLUCOSIDE BGL OPERON ANTITERMINATOR"/>
    <property type="match status" value="1"/>
</dbReference>
<protein>
    <submittedName>
        <fullName evidence="8">Activator of the mannose operon, transcriptional antiterminator</fullName>
    </submittedName>
</protein>
<dbReference type="SUPFAM" id="SSF52794">
    <property type="entry name" value="PTS system IIB component-like"/>
    <property type="match status" value="1"/>
</dbReference>
<dbReference type="Pfam" id="PF05043">
    <property type="entry name" value="Mga"/>
    <property type="match status" value="1"/>
</dbReference>
<evidence type="ECO:0000256" key="5">
    <source>
        <dbReference type="ARBA" id="ARBA00023163"/>
    </source>
</evidence>
<dbReference type="InterPro" id="IPR013011">
    <property type="entry name" value="PTS_EIIB_2"/>
</dbReference>
<evidence type="ECO:0000259" key="6">
    <source>
        <dbReference type="PROSITE" id="PS51099"/>
    </source>
</evidence>
<keyword evidence="1" id="KW-0808">Transferase</keyword>
<dbReference type="Pfam" id="PF08279">
    <property type="entry name" value="HTH_11"/>
    <property type="match status" value="1"/>
</dbReference>
<dbReference type="OrthoDB" id="3239954at2"/>
<evidence type="ECO:0000259" key="7">
    <source>
        <dbReference type="PROSITE" id="PS51372"/>
    </source>
</evidence>
<dbReference type="InterPro" id="IPR007737">
    <property type="entry name" value="Mga_HTH"/>
</dbReference>
<dbReference type="Pfam" id="PF00874">
    <property type="entry name" value="PRD"/>
    <property type="match status" value="2"/>
</dbReference>
<sequence>MKMSKREEKFFQTLLENQGFLTASFIANQLSVSSKTVYRVIKKINDCSEYGEVIYSEPGKGFKINERVYHAVARQNLKQNDVDRKDEILLKLLFKSPVKMHLDDLYKDYYLSDSSIKKEIGKLNDYLSEYDLMIKKHGKRIYIEGGEDNIRKCLNQLISKMYSFDESVDDDNQLDFNKYDLQLIQEQIHFIEKKLKQAIIYPYNMNIFSHLFVLMQRYKEGKVIQQKEDSRLDIEELSLISNYQEVYEVSKQVIDKLSRYIHVALPAMEIYYLFQYILSSRFENALYSVAINENTQEITNFYIDYVLDRLEGDEHIDRNGLYHDLIHHISPMLIRLAKSIPVKNSLLEEVRNEYSVLYDLIRQASLLIDENYCYSLAVSEEESGYLTLYFARYLEGNDKEKRILILCSSGVGTSELLKVKVKKRFPDVDIVDVVSYRVFTNRIHQYQDIDLILSTLNTKQLNCNHNVLIVSPVFNENDAKKLASILKEV</sequence>
<dbReference type="InterPro" id="IPR013196">
    <property type="entry name" value="HTH_11"/>
</dbReference>
<name>A0A1H3SUR1_9BACI</name>
<dbReference type="PROSITE" id="PS51099">
    <property type="entry name" value="PTS_EIIB_TYPE_2"/>
    <property type="match status" value="1"/>
</dbReference>
<evidence type="ECO:0000256" key="3">
    <source>
        <dbReference type="ARBA" id="ARBA00023015"/>
    </source>
</evidence>
<dbReference type="SUPFAM" id="SSF46785">
    <property type="entry name" value="Winged helix' DNA-binding domain"/>
    <property type="match status" value="1"/>
</dbReference>
<reference evidence="9" key="1">
    <citation type="submission" date="2016-10" db="EMBL/GenBank/DDBJ databases">
        <authorList>
            <person name="Varghese N."/>
            <person name="Submissions S."/>
        </authorList>
    </citation>
    <scope>NUCLEOTIDE SEQUENCE [LARGE SCALE GENOMIC DNA]</scope>
    <source>
        <strain evidence="9">SP</strain>
    </source>
</reference>